<gene>
    <name evidence="3" type="ORF">FD755_010028</name>
</gene>
<name>A0A5N3XWZ3_MUNRE</name>
<feature type="compositionally biased region" description="Polar residues" evidence="2">
    <location>
        <begin position="19"/>
        <end position="29"/>
    </location>
</feature>
<dbReference type="AlphaFoldDB" id="A0A5N3XWZ3"/>
<protein>
    <submittedName>
        <fullName evidence="3">Uncharacterized protein</fullName>
    </submittedName>
</protein>
<sequence>MPKGGTKPSPLQKSKDSSGIDTGDPQSTVLEGHSTAAVVRNPDLSKAMGMMESQMLLLTPLTVKIENGLSTFEEQAEKNLQITCKEMEKLQEQMKKELADALDARIAMLSPFEAAASRLPAQYKTCPAALGTLRHALPMQSSQRERTTTRRLLESFSIGSSEENAKALDLMRELRESFGQVLKLSAEARKEAALGHQEAWEEAQGPKQATGGEAWGEVRSLSGHEEL</sequence>
<keyword evidence="4" id="KW-1185">Reference proteome</keyword>
<feature type="coiled-coil region" evidence="1">
    <location>
        <begin position="73"/>
        <end position="107"/>
    </location>
</feature>
<comment type="caution">
    <text evidence="3">The sequence shown here is derived from an EMBL/GenBank/DDBJ whole genome shotgun (WGS) entry which is preliminary data.</text>
</comment>
<evidence type="ECO:0000256" key="2">
    <source>
        <dbReference type="SAM" id="MobiDB-lite"/>
    </source>
</evidence>
<organism evidence="3 4">
    <name type="scientific">Muntiacus reevesi</name>
    <name type="common">Reeves' muntjac</name>
    <name type="synonym">Cervus reevesi</name>
    <dbReference type="NCBI Taxonomy" id="9886"/>
    <lineage>
        <taxon>Eukaryota</taxon>
        <taxon>Metazoa</taxon>
        <taxon>Chordata</taxon>
        <taxon>Craniata</taxon>
        <taxon>Vertebrata</taxon>
        <taxon>Euteleostomi</taxon>
        <taxon>Mammalia</taxon>
        <taxon>Eutheria</taxon>
        <taxon>Laurasiatheria</taxon>
        <taxon>Artiodactyla</taxon>
        <taxon>Ruminantia</taxon>
        <taxon>Pecora</taxon>
        <taxon>Cervidae</taxon>
        <taxon>Muntiacinae</taxon>
        <taxon>Muntiacus</taxon>
    </lineage>
</organism>
<reference evidence="3 4" key="1">
    <citation type="submission" date="2019-06" db="EMBL/GenBank/DDBJ databases">
        <title>Discovery of a novel chromosome fission-fusion reversal in muntjac.</title>
        <authorList>
            <person name="Mudd A.B."/>
            <person name="Bredeson J.V."/>
            <person name="Baum R."/>
            <person name="Hockemeyer D."/>
            <person name="Rokhsar D.S."/>
        </authorList>
    </citation>
    <scope>NUCLEOTIDE SEQUENCE [LARGE SCALE GENOMIC DNA]</scope>
    <source>
        <strain evidence="3">UCam_UCB_Mr</strain>
        <tissue evidence="3">Fibroblast cell line</tissue>
    </source>
</reference>
<keyword evidence="1" id="KW-0175">Coiled coil</keyword>
<feature type="region of interest" description="Disordered" evidence="2">
    <location>
        <begin position="195"/>
        <end position="227"/>
    </location>
</feature>
<evidence type="ECO:0000313" key="4">
    <source>
        <dbReference type="Proteomes" id="UP000326062"/>
    </source>
</evidence>
<accession>A0A5N3XWZ3</accession>
<proteinExistence type="predicted"/>
<feature type="region of interest" description="Disordered" evidence="2">
    <location>
        <begin position="1"/>
        <end position="34"/>
    </location>
</feature>
<dbReference type="Proteomes" id="UP000326062">
    <property type="component" value="Chromosome 4"/>
</dbReference>
<dbReference type="EMBL" id="VCEB01000004">
    <property type="protein sequence ID" value="KAB0378450.1"/>
    <property type="molecule type" value="Genomic_DNA"/>
</dbReference>
<evidence type="ECO:0000256" key="1">
    <source>
        <dbReference type="SAM" id="Coils"/>
    </source>
</evidence>
<evidence type="ECO:0000313" key="3">
    <source>
        <dbReference type="EMBL" id="KAB0378450.1"/>
    </source>
</evidence>